<sequence length="122" mass="12906">MEAFKFTIYCCIILQAFAGGPMYIPSSEIPDSFSMLSSSRPACEFCNSVYLYAITPSNAGCDPGSSLAYGVSMIIGSNVFSGVCAGFDQVDFDNAVTNASINSTIDNIAFSHDGETSSYSKP</sequence>
<evidence type="ECO:0000313" key="3">
    <source>
        <dbReference type="Proteomes" id="UP001153620"/>
    </source>
</evidence>
<protein>
    <submittedName>
        <fullName evidence="2">Uncharacterized protein</fullName>
    </submittedName>
</protein>
<keyword evidence="1" id="KW-0732">Signal</keyword>
<feature type="chain" id="PRO_5040446455" evidence="1">
    <location>
        <begin position="19"/>
        <end position="122"/>
    </location>
</feature>
<reference evidence="2" key="1">
    <citation type="submission" date="2022-01" db="EMBL/GenBank/DDBJ databases">
        <authorList>
            <person name="King R."/>
        </authorList>
    </citation>
    <scope>NUCLEOTIDE SEQUENCE</scope>
</reference>
<keyword evidence="3" id="KW-1185">Reference proteome</keyword>
<accession>A0A9N9WZK3</accession>
<proteinExistence type="predicted"/>
<reference evidence="2" key="2">
    <citation type="submission" date="2022-10" db="EMBL/GenBank/DDBJ databases">
        <authorList>
            <consortium name="ENA_rothamsted_submissions"/>
            <consortium name="culmorum"/>
            <person name="King R."/>
        </authorList>
    </citation>
    <scope>NUCLEOTIDE SEQUENCE</scope>
</reference>
<evidence type="ECO:0000256" key="1">
    <source>
        <dbReference type="SAM" id="SignalP"/>
    </source>
</evidence>
<dbReference type="EMBL" id="OU895880">
    <property type="protein sequence ID" value="CAG9812358.1"/>
    <property type="molecule type" value="Genomic_DNA"/>
</dbReference>
<organism evidence="2 3">
    <name type="scientific">Chironomus riparius</name>
    <dbReference type="NCBI Taxonomy" id="315576"/>
    <lineage>
        <taxon>Eukaryota</taxon>
        <taxon>Metazoa</taxon>
        <taxon>Ecdysozoa</taxon>
        <taxon>Arthropoda</taxon>
        <taxon>Hexapoda</taxon>
        <taxon>Insecta</taxon>
        <taxon>Pterygota</taxon>
        <taxon>Neoptera</taxon>
        <taxon>Endopterygota</taxon>
        <taxon>Diptera</taxon>
        <taxon>Nematocera</taxon>
        <taxon>Chironomoidea</taxon>
        <taxon>Chironomidae</taxon>
        <taxon>Chironominae</taxon>
        <taxon>Chironomus</taxon>
    </lineage>
</organism>
<name>A0A9N9WZK3_9DIPT</name>
<dbReference type="AlphaFoldDB" id="A0A9N9WZK3"/>
<evidence type="ECO:0000313" key="2">
    <source>
        <dbReference type="EMBL" id="CAG9812358.1"/>
    </source>
</evidence>
<gene>
    <name evidence="2" type="ORF">CHIRRI_LOCUS15163</name>
</gene>
<dbReference type="Proteomes" id="UP001153620">
    <property type="component" value="Chromosome 4"/>
</dbReference>
<feature type="signal peptide" evidence="1">
    <location>
        <begin position="1"/>
        <end position="18"/>
    </location>
</feature>